<reference evidence="1" key="1">
    <citation type="submission" date="2020-07" db="EMBL/GenBank/DDBJ databases">
        <title>Draft Genome Sequence of a Deep-Sea Yeast, Naganishia (Cryptococcus) liquefaciens strain N6.</title>
        <authorList>
            <person name="Han Y.W."/>
            <person name="Kajitani R."/>
            <person name="Morimoto H."/>
            <person name="Parhat M."/>
            <person name="Tsubouchi H."/>
            <person name="Bakenova O."/>
            <person name="Ogata M."/>
            <person name="Argunhan B."/>
            <person name="Aoki R."/>
            <person name="Kajiwara S."/>
            <person name="Itoh T."/>
            <person name="Iwasaki H."/>
        </authorList>
    </citation>
    <scope>NUCLEOTIDE SEQUENCE</scope>
    <source>
        <strain evidence="1">N6</strain>
    </source>
</reference>
<dbReference type="OrthoDB" id="1696305at2759"/>
<gene>
    <name evidence="1" type="ORF">NliqN6_6196</name>
</gene>
<evidence type="ECO:0008006" key="3">
    <source>
        <dbReference type="Google" id="ProtNLM"/>
    </source>
</evidence>
<organism evidence="1 2">
    <name type="scientific">Naganishia liquefaciens</name>
    <dbReference type="NCBI Taxonomy" id="104408"/>
    <lineage>
        <taxon>Eukaryota</taxon>
        <taxon>Fungi</taxon>
        <taxon>Dikarya</taxon>
        <taxon>Basidiomycota</taxon>
        <taxon>Agaricomycotina</taxon>
        <taxon>Tremellomycetes</taxon>
        <taxon>Filobasidiales</taxon>
        <taxon>Filobasidiaceae</taxon>
        <taxon>Naganishia</taxon>
    </lineage>
</organism>
<accession>A0A8H3U0Z2</accession>
<name>A0A8H3U0Z2_9TREE</name>
<comment type="caution">
    <text evidence="1">The sequence shown here is derived from an EMBL/GenBank/DDBJ whole genome shotgun (WGS) entry which is preliminary data.</text>
</comment>
<proteinExistence type="predicted"/>
<dbReference type="AlphaFoldDB" id="A0A8H3U0Z2"/>
<keyword evidence="2" id="KW-1185">Reference proteome</keyword>
<dbReference type="EMBL" id="BLZA01000049">
    <property type="protein sequence ID" value="GHJ89794.1"/>
    <property type="molecule type" value="Genomic_DNA"/>
</dbReference>
<evidence type="ECO:0000313" key="2">
    <source>
        <dbReference type="Proteomes" id="UP000620104"/>
    </source>
</evidence>
<protein>
    <recommendedName>
        <fullName evidence="3">Ribosomal protein/NADH dehydrogenase domain-containing protein</fullName>
    </recommendedName>
</protein>
<sequence>MSLRRAPLAQAVQSLQNGTGANTVLPDTVRAISLTYTYRRAGKHVDEFIKKIAPRLAYVNPSVEFTISHRPTPSTKAKDPELQKRAEAAKEEIARQGGVEPTMTVEFHARGLDDAPATSVKVLRGMETSRILGELVAMAEGRSTLAQTEGKA</sequence>
<dbReference type="Proteomes" id="UP000620104">
    <property type="component" value="Unassembled WGS sequence"/>
</dbReference>
<evidence type="ECO:0000313" key="1">
    <source>
        <dbReference type="EMBL" id="GHJ89794.1"/>
    </source>
</evidence>